<dbReference type="EMBL" id="JAJHPV010000004">
    <property type="protein sequence ID" value="MCC6069890.1"/>
    <property type="molecule type" value="Genomic_DNA"/>
</dbReference>
<feature type="region of interest" description="Disordered" evidence="1">
    <location>
        <begin position="103"/>
        <end position="122"/>
    </location>
</feature>
<feature type="region of interest" description="Disordered" evidence="1">
    <location>
        <begin position="37"/>
        <end position="75"/>
    </location>
</feature>
<organism evidence="2 3">
    <name type="scientific">Massilia agrisoli</name>
    <dbReference type="NCBI Taxonomy" id="2892444"/>
    <lineage>
        <taxon>Bacteria</taxon>
        <taxon>Pseudomonadati</taxon>
        <taxon>Pseudomonadota</taxon>
        <taxon>Betaproteobacteria</taxon>
        <taxon>Burkholderiales</taxon>
        <taxon>Oxalobacteraceae</taxon>
        <taxon>Telluria group</taxon>
        <taxon>Massilia</taxon>
    </lineage>
</organism>
<gene>
    <name evidence="2" type="ORF">LMJ30_02810</name>
</gene>
<feature type="compositionally biased region" description="Basic and acidic residues" evidence="1">
    <location>
        <begin position="62"/>
        <end position="74"/>
    </location>
</feature>
<dbReference type="Proteomes" id="UP001198701">
    <property type="component" value="Unassembled WGS sequence"/>
</dbReference>
<sequence>MRTITHEELASIVGGDMQQVVVSHQKDGAYAGAVVHKSMGVSNPGRSSTQKGGGSTKPAPGKKAEAQPKVEETKTTVITCTEPTVTKFNFTLNPMTRTAGIDVEGTTGSCTTTHTKVRRTSN</sequence>
<dbReference type="RefSeq" id="WP_229430818.1">
    <property type="nucleotide sequence ID" value="NZ_JAJHPV010000004.1"/>
</dbReference>
<protein>
    <submittedName>
        <fullName evidence="2">Uncharacterized protein</fullName>
    </submittedName>
</protein>
<accession>A0ABS8IMT9</accession>
<feature type="compositionally biased region" description="Polar residues" evidence="1">
    <location>
        <begin position="40"/>
        <end position="50"/>
    </location>
</feature>
<evidence type="ECO:0000313" key="2">
    <source>
        <dbReference type="EMBL" id="MCC6069890.1"/>
    </source>
</evidence>
<keyword evidence="3" id="KW-1185">Reference proteome</keyword>
<reference evidence="2 3" key="1">
    <citation type="submission" date="2021-11" db="EMBL/GenBank/DDBJ databases">
        <authorList>
            <person name="Huq M.A."/>
        </authorList>
    </citation>
    <scope>NUCLEOTIDE SEQUENCE [LARGE SCALE GENOMIC DNA]</scope>
    <source>
        <strain evidence="2 3">MAHUQ-52</strain>
    </source>
</reference>
<proteinExistence type="predicted"/>
<comment type="caution">
    <text evidence="2">The sequence shown here is derived from an EMBL/GenBank/DDBJ whole genome shotgun (WGS) entry which is preliminary data.</text>
</comment>
<evidence type="ECO:0000256" key="1">
    <source>
        <dbReference type="SAM" id="MobiDB-lite"/>
    </source>
</evidence>
<evidence type="ECO:0000313" key="3">
    <source>
        <dbReference type="Proteomes" id="UP001198701"/>
    </source>
</evidence>
<name>A0ABS8IMT9_9BURK</name>